<sequence length="149" mass="17154">MSYKCLKSNGASIEETLGSWGFSNRVSNSGQELRRLRCLFNKMDGMKTRKPMMCVKYNCLYDPDAWHVKPSPDECKPIWTMPMRRPLITYSSTADIIMTSNLDSIGTDLLYPIPGRSYLLQGTDKWYRHSQCYNQQPNCSVRHPCAPQC</sequence>
<dbReference type="GeneID" id="117243597"/>
<dbReference type="RefSeq" id="XP_033367130.1">
    <property type="nucleotide sequence ID" value="XM_033511239.1"/>
</dbReference>
<dbReference type="Proteomes" id="UP000504631">
    <property type="component" value="Unplaced"/>
</dbReference>
<accession>A0A6J3LPN7</accession>
<gene>
    <name evidence="2" type="primary">LOC117243597</name>
</gene>
<dbReference type="KEGG" id="bvk:117243597"/>
<name>A0A6J3LPN7_9HYME</name>
<evidence type="ECO:0000313" key="2">
    <source>
        <dbReference type="RefSeq" id="XP_033367130.1"/>
    </source>
</evidence>
<organism evidence="1 2">
    <name type="scientific">Bombus vosnesenskii</name>
    <dbReference type="NCBI Taxonomy" id="207650"/>
    <lineage>
        <taxon>Eukaryota</taxon>
        <taxon>Metazoa</taxon>
        <taxon>Ecdysozoa</taxon>
        <taxon>Arthropoda</taxon>
        <taxon>Hexapoda</taxon>
        <taxon>Insecta</taxon>
        <taxon>Pterygota</taxon>
        <taxon>Neoptera</taxon>
        <taxon>Endopterygota</taxon>
        <taxon>Hymenoptera</taxon>
        <taxon>Apocrita</taxon>
        <taxon>Aculeata</taxon>
        <taxon>Apoidea</taxon>
        <taxon>Anthophila</taxon>
        <taxon>Apidae</taxon>
        <taxon>Bombus</taxon>
        <taxon>Pyrobombus</taxon>
    </lineage>
</organism>
<proteinExistence type="predicted"/>
<keyword evidence="1" id="KW-1185">Reference proteome</keyword>
<reference evidence="2" key="1">
    <citation type="submission" date="2025-08" db="UniProtKB">
        <authorList>
            <consortium name="RefSeq"/>
        </authorList>
    </citation>
    <scope>IDENTIFICATION</scope>
    <source>
        <tissue evidence="2">Muscle</tissue>
    </source>
</reference>
<dbReference type="AlphaFoldDB" id="A0A6J3LPN7"/>
<evidence type="ECO:0000313" key="1">
    <source>
        <dbReference type="Proteomes" id="UP000504631"/>
    </source>
</evidence>
<protein>
    <submittedName>
        <fullName evidence="2">Uncharacterized protein LOC117243597</fullName>
    </submittedName>
</protein>